<proteinExistence type="predicted"/>
<dbReference type="GO" id="GO:0003964">
    <property type="term" value="F:RNA-directed DNA polymerase activity"/>
    <property type="evidence" value="ECO:0007669"/>
    <property type="project" value="UniProtKB-KW"/>
</dbReference>
<comment type="caution">
    <text evidence="10">The sequence shown here is derived from an EMBL/GenBank/DDBJ whole genome shotgun (WGS) entry which is preliminary data.</text>
</comment>
<dbReference type="InterPro" id="IPR041373">
    <property type="entry name" value="RT_RNaseH"/>
</dbReference>
<dbReference type="Pfam" id="PF17917">
    <property type="entry name" value="RT_RNaseH"/>
    <property type="match status" value="1"/>
</dbReference>
<evidence type="ECO:0000256" key="1">
    <source>
        <dbReference type="ARBA" id="ARBA00012493"/>
    </source>
</evidence>
<dbReference type="InterPro" id="IPR043128">
    <property type="entry name" value="Rev_trsase/Diguanyl_cyclase"/>
</dbReference>
<keyword evidence="11" id="KW-1185">Reference proteome</keyword>
<evidence type="ECO:0000259" key="9">
    <source>
        <dbReference type="Pfam" id="PF17917"/>
    </source>
</evidence>
<dbReference type="Proteomes" id="UP001187531">
    <property type="component" value="Unassembled WGS sequence"/>
</dbReference>
<feature type="domain" description="Reverse transcriptase" evidence="8">
    <location>
        <begin position="1060"/>
        <end position="1167"/>
    </location>
</feature>
<dbReference type="InterPro" id="IPR050951">
    <property type="entry name" value="Retrovirus_Pol_polyprotein"/>
</dbReference>
<dbReference type="PANTHER" id="PTHR37984:SF7">
    <property type="entry name" value="INTEGRASE CATALYTIC DOMAIN-CONTAINING PROTEIN"/>
    <property type="match status" value="1"/>
</dbReference>
<evidence type="ECO:0000256" key="7">
    <source>
        <dbReference type="ARBA" id="ARBA00022918"/>
    </source>
</evidence>
<keyword evidence="3" id="KW-0548">Nucleotidyltransferase</keyword>
<evidence type="ECO:0000259" key="8">
    <source>
        <dbReference type="Pfam" id="PF00078"/>
    </source>
</evidence>
<dbReference type="Pfam" id="PF00078">
    <property type="entry name" value="RVT_1"/>
    <property type="match status" value="2"/>
</dbReference>
<dbReference type="PANTHER" id="PTHR37984">
    <property type="entry name" value="PROTEIN CBG26694"/>
    <property type="match status" value="1"/>
</dbReference>
<dbReference type="EC" id="2.7.7.49" evidence="1"/>
<evidence type="ECO:0000256" key="3">
    <source>
        <dbReference type="ARBA" id="ARBA00022695"/>
    </source>
</evidence>
<dbReference type="FunFam" id="3.10.20.370:FF:000001">
    <property type="entry name" value="Retrovirus-related Pol polyprotein from transposon 17.6-like protein"/>
    <property type="match status" value="1"/>
</dbReference>
<name>A0AA88HP98_ARTSF</name>
<dbReference type="EMBL" id="JAVRJZ010000013">
    <property type="protein sequence ID" value="KAK2714713.1"/>
    <property type="molecule type" value="Genomic_DNA"/>
</dbReference>
<evidence type="ECO:0000256" key="6">
    <source>
        <dbReference type="ARBA" id="ARBA00022801"/>
    </source>
</evidence>
<organism evidence="10 11">
    <name type="scientific">Artemia franciscana</name>
    <name type="common">Brine shrimp</name>
    <name type="synonym">Artemia sanfranciscana</name>
    <dbReference type="NCBI Taxonomy" id="6661"/>
    <lineage>
        <taxon>Eukaryota</taxon>
        <taxon>Metazoa</taxon>
        <taxon>Ecdysozoa</taxon>
        <taxon>Arthropoda</taxon>
        <taxon>Crustacea</taxon>
        <taxon>Branchiopoda</taxon>
        <taxon>Anostraca</taxon>
        <taxon>Artemiidae</taxon>
        <taxon>Artemia</taxon>
    </lineage>
</organism>
<gene>
    <name evidence="10" type="ORF">QYM36_009063</name>
</gene>
<dbReference type="CDD" id="cd05481">
    <property type="entry name" value="retropepsin_like_LTR_1"/>
    <property type="match status" value="1"/>
</dbReference>
<dbReference type="GO" id="GO:0016787">
    <property type="term" value="F:hydrolase activity"/>
    <property type="evidence" value="ECO:0007669"/>
    <property type="project" value="UniProtKB-KW"/>
</dbReference>
<dbReference type="SUPFAM" id="SSF56672">
    <property type="entry name" value="DNA/RNA polymerases"/>
    <property type="match status" value="2"/>
</dbReference>
<keyword evidence="2" id="KW-0808">Transferase</keyword>
<sequence length="1330" mass="151212">MEAKPPMNAVIEYKESPANNSDEDEDVFLYAIENNTNKSRDEALITLEVNHSLPVKFKVDTGAQANILPAKYFDALPHPPSLEKSSQKLTSYCGSKIPVRGVCKLSCKHKSSKAETLPFFIVETDSVPILGFRSSIDLNIVKLVLNVSKVEKSTRKDMHAIDKTKTDDIISSYNDVFQGIGKLDGGCHLYLKDDAVPTAYPARRIPSSLRGKLEAELKRMEEQGIIEKVSKPTDWVNSMVAVEKKDGSLRICIDPVDLNKSIRRPFYPIPSLEDVTSRLHGVKYLSKLDARSGYWSLVLDDESADLTTFNTIFGRYRFKRMPFGIISAQDEFQRRMEEALEGLDGFAVIIDDLLVFGSTLEEHNKRLVAVLERARAKGIKFNKAKCSFCVTSVTYFGHVISEQGMQPDPDKLEAINNMPTPSNSEELATLLGMLNYLAKYIPNLSTQNKTLRDLSKATEFKWAKEHDEALQNIKHSTVSNLAYFDHSCKSINLTVDASSHGLGAYISSNGNVVAYASRSLSKAEQKYSQLEKELYAIVFGCKYFHHFIYGRHVKVTTDHHPLETILRNPLQKAPARAQRMMLQIQPYDLEFSYRPGTEIAVADTLSRLHLPDIDEKLHREIEVEVMGSEPPDRNMITNSNLLIYGFLQNGQPVYITAPSSVTGTQIQLSPINYPTLNHLPDLSPMRMNNRFPESWANDPDFPPLPQMEDCNENLSAINPFAAEGIITNSMSQCSSPRQNHSPNTSKVQNCEKRSQSVNNAHQLLQKEYIPDYEIFPIAVKVSLNENGKQFPEDSKVFKFLTSVVGHKKFAFEIFKRTTNTNEKIAIFQNLLIKAGKEATHIRRNGKHHKVTIWWNKECSIAKYNLDTAKRLYKRYRIYELYVEMQRNNARLKKTIVTAKKDSWIKFLDGLDFCTPVTKTYTTIKKLLSRDSQETINPPLVYKNRFLISDIDKANAAVEHLASIVSVEDPFVEEAIAQKSKVKRMSQIDNNIPYNSPFSLHELTTVIKSLPKTSPGDDGIYPHFIQNLPIDWVQILLGIINETWDHGLFPKSRKDGTVKLIPKQGKDKSKIENYRTITLLPVAGKIYERLVKQRLTTMIEINKGIQDIQYGFRKGRNTDDIMFRFLNDALYALENKKVLVAVFLDVKAAFETMVHHQILDGVLEAKIRGRLLAFSLSFLEDRDMKKISMTEKDHPLKFCLLKHGQLWLSTNKNNGWSAGINALREKGIEPKLSEMLHTRDLIPTPIWDYQSIEFFEDLGLWEGLDLANSFKYLTECPVTDRHRQKLHDLMCANKLKDYHDLLGSSAAIDENVTVISAIVEFLHKISRDKSL</sequence>
<dbReference type="CDD" id="cd01647">
    <property type="entry name" value="RT_LTR"/>
    <property type="match status" value="1"/>
</dbReference>
<dbReference type="InterPro" id="IPR000477">
    <property type="entry name" value="RT_dom"/>
</dbReference>
<evidence type="ECO:0000256" key="2">
    <source>
        <dbReference type="ARBA" id="ARBA00022679"/>
    </source>
</evidence>
<keyword evidence="4" id="KW-0540">Nuclease</keyword>
<dbReference type="Gene3D" id="3.30.70.270">
    <property type="match status" value="2"/>
</dbReference>
<evidence type="ECO:0000256" key="5">
    <source>
        <dbReference type="ARBA" id="ARBA00022759"/>
    </source>
</evidence>
<accession>A0AA88HP98</accession>
<feature type="domain" description="Reverse transcriptase RNase H-like" evidence="9">
    <location>
        <begin position="489"/>
        <end position="587"/>
    </location>
</feature>
<dbReference type="Gene3D" id="2.40.70.10">
    <property type="entry name" value="Acid Proteases"/>
    <property type="match status" value="1"/>
</dbReference>
<keyword evidence="5" id="KW-0255">Endonuclease</keyword>
<feature type="domain" description="Reverse transcriptase" evidence="8">
    <location>
        <begin position="243"/>
        <end position="400"/>
    </location>
</feature>
<dbReference type="InterPro" id="IPR021109">
    <property type="entry name" value="Peptidase_aspartic_dom_sf"/>
</dbReference>
<dbReference type="Gene3D" id="3.10.10.10">
    <property type="entry name" value="HIV Type 1 Reverse Transcriptase, subunit A, domain 1"/>
    <property type="match status" value="1"/>
</dbReference>
<dbReference type="CDD" id="cd09274">
    <property type="entry name" value="RNase_HI_RT_Ty3"/>
    <property type="match status" value="1"/>
</dbReference>
<keyword evidence="6" id="KW-0378">Hydrolase</keyword>
<dbReference type="GO" id="GO:0004519">
    <property type="term" value="F:endonuclease activity"/>
    <property type="evidence" value="ECO:0007669"/>
    <property type="project" value="UniProtKB-KW"/>
</dbReference>
<protein>
    <recommendedName>
        <fullName evidence="1">RNA-directed DNA polymerase</fullName>
        <ecNumber evidence="1">2.7.7.49</ecNumber>
    </recommendedName>
</protein>
<reference evidence="10" key="1">
    <citation type="submission" date="2023-07" db="EMBL/GenBank/DDBJ databases">
        <title>Chromosome-level genome assembly of Artemia franciscana.</title>
        <authorList>
            <person name="Jo E."/>
        </authorList>
    </citation>
    <scope>NUCLEOTIDE SEQUENCE</scope>
    <source>
        <tissue evidence="10">Whole body</tissue>
    </source>
</reference>
<evidence type="ECO:0000313" key="11">
    <source>
        <dbReference type="Proteomes" id="UP001187531"/>
    </source>
</evidence>
<keyword evidence="7" id="KW-0695">RNA-directed DNA polymerase</keyword>
<dbReference type="InterPro" id="IPR043502">
    <property type="entry name" value="DNA/RNA_pol_sf"/>
</dbReference>
<evidence type="ECO:0000313" key="10">
    <source>
        <dbReference type="EMBL" id="KAK2714713.1"/>
    </source>
</evidence>
<evidence type="ECO:0000256" key="4">
    <source>
        <dbReference type="ARBA" id="ARBA00022722"/>
    </source>
</evidence>